<dbReference type="EMBL" id="JAPFFM010000010">
    <property type="protein sequence ID" value="KAJ6738729.1"/>
    <property type="molecule type" value="Genomic_DNA"/>
</dbReference>
<accession>A0A9Q0UYD1</accession>
<keyword evidence="2" id="KW-1185">Reference proteome</keyword>
<organism evidence="1 2">
    <name type="scientific">Salix koriyanagi</name>
    <dbReference type="NCBI Taxonomy" id="2511006"/>
    <lineage>
        <taxon>Eukaryota</taxon>
        <taxon>Viridiplantae</taxon>
        <taxon>Streptophyta</taxon>
        <taxon>Embryophyta</taxon>
        <taxon>Tracheophyta</taxon>
        <taxon>Spermatophyta</taxon>
        <taxon>Magnoliopsida</taxon>
        <taxon>eudicotyledons</taxon>
        <taxon>Gunneridae</taxon>
        <taxon>Pentapetalae</taxon>
        <taxon>rosids</taxon>
        <taxon>fabids</taxon>
        <taxon>Malpighiales</taxon>
        <taxon>Salicaceae</taxon>
        <taxon>Saliceae</taxon>
        <taxon>Salix</taxon>
    </lineage>
</organism>
<dbReference type="AlphaFoldDB" id="A0A9Q0UYD1"/>
<gene>
    <name evidence="1" type="ORF">OIU74_003658</name>
</gene>
<evidence type="ECO:0000313" key="1">
    <source>
        <dbReference type="EMBL" id="KAJ6738729.1"/>
    </source>
</evidence>
<evidence type="ECO:0000313" key="2">
    <source>
        <dbReference type="Proteomes" id="UP001151752"/>
    </source>
</evidence>
<reference evidence="1" key="1">
    <citation type="submission" date="2022-11" db="EMBL/GenBank/DDBJ databases">
        <authorList>
            <person name="Hyden B.L."/>
            <person name="Feng K."/>
            <person name="Yates T."/>
            <person name="Jawdy S."/>
            <person name="Smart L.B."/>
            <person name="Muchero W."/>
        </authorList>
    </citation>
    <scope>NUCLEOTIDE SEQUENCE</scope>
    <source>
        <tissue evidence="1">Shoot tip</tissue>
    </source>
</reference>
<dbReference type="Proteomes" id="UP001151752">
    <property type="component" value="Chromosome 4"/>
</dbReference>
<sequence length="265" mass="29422">MHAIAGFCNLKFRYLSLPMRSELKRLLRNPPLVEVPKITNLIHPLLEALPSMVRRALEGSAEGIIKPCGVPLYKKDSYPNGVWLISNGVVKWTSNSIRSTHSLHPTFTHGSTLGLEKILSVLESDPAVEDFLWKESAIILAKLLLPRVFENMLMEELRVLVAERSVIIVYMRGKTIKVSHDSIGFLLEGLINAHGSQEESIASPAVLLPLQGDQSSQNMEISVTGTQTDEDILLVEPSKKFPIFFSFGFFGKLETYHGSNTGLAQ</sequence>
<reference evidence="1" key="2">
    <citation type="journal article" date="2023" name="Int. J. Mol. Sci.">
        <title>De Novo Assembly and Annotation of 11 Diverse Shrub Willow (Salix) Genomes Reveals Novel Gene Organization in Sex-Linked Regions.</title>
        <authorList>
            <person name="Hyden B."/>
            <person name="Feng K."/>
            <person name="Yates T.B."/>
            <person name="Jawdy S."/>
            <person name="Cereghino C."/>
            <person name="Smart L.B."/>
            <person name="Muchero W."/>
        </authorList>
    </citation>
    <scope>NUCLEOTIDE SEQUENCE</scope>
    <source>
        <tissue evidence="1">Shoot tip</tissue>
    </source>
</reference>
<protein>
    <submittedName>
        <fullName evidence="1">SODIUM/HYDROGEN EXCHANGER 7</fullName>
    </submittedName>
</protein>
<proteinExistence type="predicted"/>
<comment type="caution">
    <text evidence="1">The sequence shown here is derived from an EMBL/GenBank/DDBJ whole genome shotgun (WGS) entry which is preliminary data.</text>
</comment>
<name>A0A9Q0UYD1_9ROSI</name>